<keyword evidence="1" id="KW-0732">Signal</keyword>
<organism evidence="4 5">
    <name type="scientific">Hoeflea algicola</name>
    <dbReference type="NCBI Taxonomy" id="2983763"/>
    <lineage>
        <taxon>Bacteria</taxon>
        <taxon>Pseudomonadati</taxon>
        <taxon>Pseudomonadota</taxon>
        <taxon>Alphaproteobacteria</taxon>
        <taxon>Hyphomicrobiales</taxon>
        <taxon>Rhizobiaceae</taxon>
        <taxon>Hoeflea</taxon>
    </lineage>
</organism>
<sequence>MKYLFLILLFIASGCSSTWESSSAVSTRGSGEQRTIVAASTQRAESLNGDEVFLLIYREGGFVGSATAWPVQYNGTKIGALKNGSFIAIKTNAGIKTLTPESHLGIYSEGVEQFELNADAGRTYYLKHGPDSIYTSKVKIRQVPAAKASAEIAKYSLVKVINEYRGSVVKSEGNISSVIGRVFIERGIRTLPARPGSPLYVGDKVNVEEDSRANIIIRGGLIKITEKMSYQIPDAPKAAPPPGMASKAWIKIKKLLEGENFELKGATSTGGVRG</sequence>
<feature type="domain" description="DUF2846" evidence="2">
    <location>
        <begin position="55"/>
        <end position="127"/>
    </location>
</feature>
<reference evidence="4" key="1">
    <citation type="submission" date="2022-10" db="EMBL/GenBank/DDBJ databases">
        <title>Hoeflea sp. G2-23, isolated from marine algae.</title>
        <authorList>
            <person name="Kristyanto S."/>
            <person name="Kim J.M."/>
            <person name="Jeon C.O."/>
        </authorList>
    </citation>
    <scope>NUCLEOTIDE SEQUENCE</scope>
    <source>
        <strain evidence="4">G2-23</strain>
    </source>
</reference>
<comment type="caution">
    <text evidence="4">The sequence shown here is derived from an EMBL/GenBank/DDBJ whole genome shotgun (WGS) entry which is preliminary data.</text>
</comment>
<dbReference type="EMBL" id="JAOVZR010000001">
    <property type="protein sequence ID" value="MCY0149303.1"/>
    <property type="molecule type" value="Genomic_DNA"/>
</dbReference>
<proteinExistence type="predicted"/>
<gene>
    <name evidence="3" type="ORF">OEG84_16695</name>
    <name evidence="4" type="ORF">OEG84_23610</name>
</gene>
<evidence type="ECO:0000259" key="2">
    <source>
        <dbReference type="Pfam" id="PF11008"/>
    </source>
</evidence>
<evidence type="ECO:0000313" key="4">
    <source>
        <dbReference type="EMBL" id="MCY0150608.1"/>
    </source>
</evidence>
<dbReference type="Pfam" id="PF11008">
    <property type="entry name" value="DUF2846"/>
    <property type="match status" value="1"/>
</dbReference>
<dbReference type="InterPro" id="IPR022548">
    <property type="entry name" value="DUF2846"/>
</dbReference>
<dbReference type="EMBL" id="JAOVZR010000002">
    <property type="protein sequence ID" value="MCY0150608.1"/>
    <property type="molecule type" value="Genomic_DNA"/>
</dbReference>
<name>A0ABT3ZG03_9HYPH</name>
<dbReference type="RefSeq" id="WP_267654798.1">
    <property type="nucleotide sequence ID" value="NZ_JAOVZR010000001.1"/>
</dbReference>
<evidence type="ECO:0000313" key="5">
    <source>
        <dbReference type="Proteomes" id="UP001073227"/>
    </source>
</evidence>
<accession>A0ABT3ZG03</accession>
<dbReference type="PROSITE" id="PS51257">
    <property type="entry name" value="PROKAR_LIPOPROTEIN"/>
    <property type="match status" value="1"/>
</dbReference>
<keyword evidence="5" id="KW-1185">Reference proteome</keyword>
<feature type="signal peptide" evidence="1">
    <location>
        <begin position="1"/>
        <end position="18"/>
    </location>
</feature>
<evidence type="ECO:0000256" key="1">
    <source>
        <dbReference type="SAM" id="SignalP"/>
    </source>
</evidence>
<dbReference type="Proteomes" id="UP001073227">
    <property type="component" value="Unassembled WGS sequence"/>
</dbReference>
<protein>
    <submittedName>
        <fullName evidence="4">DUF2846 domain-containing protein</fullName>
    </submittedName>
</protein>
<evidence type="ECO:0000313" key="3">
    <source>
        <dbReference type="EMBL" id="MCY0149303.1"/>
    </source>
</evidence>
<feature type="chain" id="PRO_5045032304" evidence="1">
    <location>
        <begin position="19"/>
        <end position="274"/>
    </location>
</feature>